<evidence type="ECO:0000313" key="1">
    <source>
        <dbReference type="EMBL" id="EJP62087.1"/>
    </source>
</evidence>
<dbReference type="RefSeq" id="XP_008602330.1">
    <property type="nucleotide sequence ID" value="XM_008604108.1"/>
</dbReference>
<organism evidence="1 2">
    <name type="scientific">Beauveria bassiana (strain ARSEF 2860)</name>
    <name type="common">White muscardine disease fungus</name>
    <name type="synonym">Tritirachium shiotae</name>
    <dbReference type="NCBI Taxonomy" id="655819"/>
    <lineage>
        <taxon>Eukaryota</taxon>
        <taxon>Fungi</taxon>
        <taxon>Dikarya</taxon>
        <taxon>Ascomycota</taxon>
        <taxon>Pezizomycotina</taxon>
        <taxon>Sordariomycetes</taxon>
        <taxon>Hypocreomycetidae</taxon>
        <taxon>Hypocreales</taxon>
        <taxon>Cordycipitaceae</taxon>
        <taxon>Beauveria</taxon>
    </lineage>
</organism>
<dbReference type="GeneID" id="19892023"/>
<accession>J4UGN8</accession>
<keyword evidence="2" id="KW-1185">Reference proteome</keyword>
<dbReference type="AlphaFoldDB" id="J4UGN8"/>
<gene>
    <name evidence="1" type="ORF">BBA_09011</name>
</gene>
<protein>
    <submittedName>
        <fullName evidence="1">Uncharacterized protein</fullName>
    </submittedName>
</protein>
<reference evidence="1 2" key="1">
    <citation type="journal article" date="2012" name="Sci. Rep.">
        <title>Genomic perspectives on the evolution of fungal entomopathogenicity in Beauveria bassiana.</title>
        <authorList>
            <person name="Xiao G."/>
            <person name="Ying S.H."/>
            <person name="Zheng P."/>
            <person name="Wang Z.L."/>
            <person name="Zhang S."/>
            <person name="Xie X.Q."/>
            <person name="Shang Y."/>
            <person name="St Leger R.J."/>
            <person name="Zhao G.P."/>
            <person name="Wang C."/>
            <person name="Feng M.G."/>
        </authorList>
    </citation>
    <scope>NUCLEOTIDE SEQUENCE [LARGE SCALE GENOMIC DNA]</scope>
    <source>
        <strain evidence="1 2">ARSEF 2860</strain>
    </source>
</reference>
<dbReference type="HOGENOM" id="CLU_3049986_0_0_1"/>
<name>J4UGN8_BEAB2</name>
<dbReference type="Proteomes" id="UP000002762">
    <property type="component" value="Unassembled WGS sequence"/>
</dbReference>
<dbReference type="InParanoid" id="J4UGN8"/>
<sequence>MRNFSCVHTLQLICSNTYSAGIRGGHIGKSFIYIIGITPTPLNATNASNTPRNN</sequence>
<evidence type="ECO:0000313" key="2">
    <source>
        <dbReference type="Proteomes" id="UP000002762"/>
    </source>
</evidence>
<proteinExistence type="predicted"/>
<dbReference type="EMBL" id="JH725192">
    <property type="protein sequence ID" value="EJP62087.1"/>
    <property type="molecule type" value="Genomic_DNA"/>
</dbReference>